<dbReference type="GO" id="GO:0016020">
    <property type="term" value="C:membrane"/>
    <property type="evidence" value="ECO:0007669"/>
    <property type="project" value="UniProtKB-SubCell"/>
</dbReference>
<dbReference type="FunFam" id="1.10.1000.11:FF:000002">
    <property type="entry name" value="Cytohesin 1"/>
    <property type="match status" value="1"/>
</dbReference>
<dbReference type="InterPro" id="IPR011989">
    <property type="entry name" value="ARM-like"/>
</dbReference>
<organism evidence="8 9">
    <name type="scientific">Stentor coeruleus</name>
    <dbReference type="NCBI Taxonomy" id="5963"/>
    <lineage>
        <taxon>Eukaryota</taxon>
        <taxon>Sar</taxon>
        <taxon>Alveolata</taxon>
        <taxon>Ciliophora</taxon>
        <taxon>Postciliodesmatophora</taxon>
        <taxon>Heterotrichea</taxon>
        <taxon>Heterotrichida</taxon>
        <taxon>Stentoridae</taxon>
        <taxon>Stentor</taxon>
    </lineage>
</organism>
<feature type="domain" description="SEC7" evidence="7">
    <location>
        <begin position="548"/>
        <end position="736"/>
    </location>
</feature>
<keyword evidence="5" id="KW-0653">Protein transport</keyword>
<dbReference type="EMBL" id="MPUH01000126">
    <property type="protein sequence ID" value="OMJ89408.1"/>
    <property type="molecule type" value="Genomic_DNA"/>
</dbReference>
<dbReference type="InterPro" id="IPR015403">
    <property type="entry name" value="Mon2/Sec7/BIG1-like_HDS"/>
</dbReference>
<evidence type="ECO:0000256" key="4">
    <source>
        <dbReference type="ARBA" id="ARBA00022490"/>
    </source>
</evidence>
<comment type="subcellular location">
    <subcellularLocation>
        <location evidence="2">Cytoplasm</location>
    </subcellularLocation>
    <subcellularLocation>
        <location evidence="1">Membrane</location>
    </subcellularLocation>
</comment>
<dbReference type="InterPro" id="IPR000904">
    <property type="entry name" value="Sec7_dom"/>
</dbReference>
<dbReference type="GO" id="GO:0032012">
    <property type="term" value="P:regulation of ARF protein signal transduction"/>
    <property type="evidence" value="ECO:0007669"/>
    <property type="project" value="InterPro"/>
</dbReference>
<dbReference type="Pfam" id="PF01369">
    <property type="entry name" value="Sec7"/>
    <property type="match status" value="1"/>
</dbReference>
<dbReference type="Proteomes" id="UP000187209">
    <property type="component" value="Unassembled WGS sequence"/>
</dbReference>
<keyword evidence="4" id="KW-0963">Cytoplasm</keyword>
<dbReference type="Pfam" id="PF16213">
    <property type="entry name" value="DCB"/>
    <property type="match status" value="1"/>
</dbReference>
<dbReference type="InterPro" id="IPR035999">
    <property type="entry name" value="Sec7_dom_sf"/>
</dbReference>
<evidence type="ECO:0000256" key="2">
    <source>
        <dbReference type="ARBA" id="ARBA00004496"/>
    </source>
</evidence>
<dbReference type="CDD" id="cd23022">
    <property type="entry name" value="zf-HIT_DDX59"/>
    <property type="match status" value="1"/>
</dbReference>
<proteinExistence type="predicted"/>
<dbReference type="InterPro" id="IPR032691">
    <property type="entry name" value="Mon2/Sec7/BIG1-like_HUS"/>
</dbReference>
<dbReference type="SMART" id="SM00222">
    <property type="entry name" value="Sec7"/>
    <property type="match status" value="1"/>
</dbReference>
<evidence type="ECO:0000256" key="6">
    <source>
        <dbReference type="ARBA" id="ARBA00023136"/>
    </source>
</evidence>
<dbReference type="Gene3D" id="1.25.10.10">
    <property type="entry name" value="Leucine-rich Repeat Variant"/>
    <property type="match status" value="1"/>
</dbReference>
<evidence type="ECO:0000256" key="1">
    <source>
        <dbReference type="ARBA" id="ARBA00004370"/>
    </source>
</evidence>
<evidence type="ECO:0000259" key="7">
    <source>
        <dbReference type="PROSITE" id="PS50190"/>
    </source>
</evidence>
<sequence>MKDPYSAYIELLSSVIDKICKVLKNKRDKELRDMCLSIVESIKNDRSLDANKYFPVFKSALDSKITKVLEITLYYIQKLISHGFLTGICEDTCTYTDPPQTTSQRHPRKMIDAIVESVCKCVQETDDNVQLQVIKTLLTIITSFNCEVHDRTLLEAFRACYHIHITSKNLVNQTTAKATLTQMIHYVFQRMENNSIAISEEPINLMLKTLIRNIVDDIVLYEEKPNISPLRSVPYILSPDDEKYKTVYIVKTTNEEGFEAGKFGWCSICRKTADFYCKDLRDPICSEVCKKVHMKNNEVAEKCLTGDEDNVYLQDAVVIFRSICKLSLKDLPTLMQSLTFKSKVLSLELILAVIDNPGPAFSSRKQFMDIIRGTLCESLLANSLSSEKTIFALSLSIFVALVNNYKDSLKIEIGVFLEHIFIKILESDNSSYHQKLLVVEVFFNITQNPKTTLELFLNYDCDVEEKDIFARIINILGKIAVGKNRIESLAQPQQEGILKHTALETLTSIVTTQAAWLEKQTNIIKPEPQNEELEESTSDIGSELLLQEFEKNKHLKANLSKAVAKFNIKPALGIKFLHEAGHLNSNSPTEIALFLKVTPGIDKTILGDFFGSKKEPNLSIFHEFVQLFDFKTVGIVEAIRTFLSSFRLPGEGQVVDRIMQKFASQYYKDNPEKFEEADTVYVLSFAIIMLQTDLHNVSIQKKMPLAQFQIMNAGINKGKDLEPEYLEEIYNTVKNNKFTLEEDEEARDKLESLGMKKHELYMKETEKMLQKGQKLIKESKRSSVYYQALHIDHLKTMLEALWHPLLATFSIVLEEATEPKFWKLSLQGFLSCIKIACRFSMALELEIFLSSLAKFTSLIYLHNQISEKNIECMKALLEVAKFEANYLKGSWFHVLKCLSKLDHLHLISSGVKYDGPVTENDILSSESISVQITPAEIDYIFNMSSGLDDDIIIEFVTRLIEISREELWSQHPRTFCLQALVNVADVNMNRMRYVWSRVWKTLRDHFSQAGLHKNQFIASFAIDSLKQLAIKFLQKEEIENFHFQKGFLQPFEVIMKNSKNLSVKELVVACMSTFVFTVGHNIRSGWGTIIEVLFCSGKEPSTCIIEQAFNAIKRICEKHLSCVLEYSQQICLCLQSFVEGNMEQISVDSLEVMSKVCVDYIKVPGNYWKFLLVSIEKAIKDPRVNVRKAATGLFFSTLATGNFDEDQLKTVYFEIFLDIFDDFKANSYEKEWVNEICSESLNGMANIIVQKFIVLHTMVPSFYSLLLSGIVTLNEYLAKSVLHVFKQFVTNIKNDFTDILWNETIRFYKKLIDFCIPKELFLEFNGGKLPFEPRPTSDKIMILHHALLVAKDIFASEVPEKFIEIFIPIFDEIYNLSRKFDNDFELRKSLWNAGFMAGNKTLPGLFRIEKESLSIILELIYKTENQEKIYVIAKELLDDVANKEKIFAGRKEEIASLESVVAKLLIPFLGKNPFEAMRKVGFELVELVSVPDISIREELKKLLKLSLSIYDNHAYIS</sequence>
<dbReference type="Gene3D" id="1.10.1000.11">
    <property type="entry name" value="Arf Nucleotide-binding Site Opener,domain 2"/>
    <property type="match status" value="1"/>
</dbReference>
<dbReference type="PANTHER" id="PTHR10663">
    <property type="entry name" value="GUANYL-NUCLEOTIDE EXCHANGE FACTOR"/>
    <property type="match status" value="1"/>
</dbReference>
<dbReference type="Pfam" id="PF12783">
    <property type="entry name" value="Sec7-like_HUS"/>
    <property type="match status" value="1"/>
</dbReference>
<evidence type="ECO:0000313" key="8">
    <source>
        <dbReference type="EMBL" id="OMJ89408.1"/>
    </source>
</evidence>
<comment type="caution">
    <text evidence="8">The sequence shown here is derived from an EMBL/GenBank/DDBJ whole genome shotgun (WGS) entry which is preliminary data.</text>
</comment>
<dbReference type="InterPro" id="IPR032629">
    <property type="entry name" value="DCB_dom"/>
</dbReference>
<dbReference type="InterPro" id="IPR046455">
    <property type="entry name" value="Sec7/BIG1-like_C"/>
</dbReference>
<dbReference type="SUPFAM" id="SSF48425">
    <property type="entry name" value="Sec7 domain"/>
    <property type="match status" value="1"/>
</dbReference>
<keyword evidence="3" id="KW-0813">Transport</keyword>
<dbReference type="OrthoDB" id="18431at2759"/>
<protein>
    <recommendedName>
        <fullName evidence="7">SEC7 domain-containing protein</fullName>
    </recommendedName>
</protein>
<dbReference type="PROSITE" id="PS50190">
    <property type="entry name" value="SEC7"/>
    <property type="match status" value="1"/>
</dbReference>
<gene>
    <name evidence="8" type="ORF">SteCoe_8405</name>
</gene>
<evidence type="ECO:0000313" key="9">
    <source>
        <dbReference type="Proteomes" id="UP000187209"/>
    </source>
</evidence>
<dbReference type="GO" id="GO:0005085">
    <property type="term" value="F:guanyl-nucleotide exchange factor activity"/>
    <property type="evidence" value="ECO:0007669"/>
    <property type="project" value="InterPro"/>
</dbReference>
<evidence type="ECO:0000256" key="3">
    <source>
        <dbReference type="ARBA" id="ARBA00022448"/>
    </source>
</evidence>
<reference evidence="8 9" key="1">
    <citation type="submission" date="2016-11" db="EMBL/GenBank/DDBJ databases">
        <title>The macronuclear genome of Stentor coeruleus: a giant cell with tiny introns.</title>
        <authorList>
            <person name="Slabodnick M."/>
            <person name="Ruby J.G."/>
            <person name="Reiff S.B."/>
            <person name="Swart E.C."/>
            <person name="Gosai S."/>
            <person name="Prabakaran S."/>
            <person name="Witkowska E."/>
            <person name="Larue G.E."/>
            <person name="Fisher S."/>
            <person name="Freeman R.M."/>
            <person name="Gunawardena J."/>
            <person name="Chu W."/>
            <person name="Stover N.A."/>
            <person name="Gregory B.D."/>
            <person name="Nowacki M."/>
            <person name="Derisi J."/>
            <person name="Roy S.W."/>
            <person name="Marshall W.F."/>
            <person name="Sood P."/>
        </authorList>
    </citation>
    <scope>NUCLEOTIDE SEQUENCE [LARGE SCALE GENOMIC DNA]</scope>
    <source>
        <strain evidence="8">WM001</strain>
    </source>
</reference>
<name>A0A1R2CK63_9CILI</name>
<dbReference type="GO" id="GO:0015031">
    <property type="term" value="P:protein transport"/>
    <property type="evidence" value="ECO:0007669"/>
    <property type="project" value="UniProtKB-KW"/>
</dbReference>
<evidence type="ECO:0000256" key="5">
    <source>
        <dbReference type="ARBA" id="ARBA00022927"/>
    </source>
</evidence>
<dbReference type="InterPro" id="IPR023394">
    <property type="entry name" value="Sec7_C_sf"/>
</dbReference>
<dbReference type="Gene3D" id="1.10.220.20">
    <property type="match status" value="1"/>
</dbReference>
<dbReference type="GO" id="GO:0005737">
    <property type="term" value="C:cytoplasm"/>
    <property type="evidence" value="ECO:0007669"/>
    <property type="project" value="UniProtKB-SubCell"/>
</dbReference>
<dbReference type="SUPFAM" id="SSF48371">
    <property type="entry name" value="ARM repeat"/>
    <property type="match status" value="2"/>
</dbReference>
<dbReference type="InterPro" id="IPR016024">
    <property type="entry name" value="ARM-type_fold"/>
</dbReference>
<keyword evidence="9" id="KW-1185">Reference proteome</keyword>
<dbReference type="PANTHER" id="PTHR10663:SF375">
    <property type="entry name" value="LD29171P"/>
    <property type="match status" value="1"/>
</dbReference>
<dbReference type="Pfam" id="PF20252">
    <property type="entry name" value="BIG2_C"/>
    <property type="match status" value="1"/>
</dbReference>
<accession>A0A1R2CK63</accession>
<keyword evidence="6" id="KW-0472">Membrane</keyword>
<dbReference type="CDD" id="cd00171">
    <property type="entry name" value="Sec7"/>
    <property type="match status" value="1"/>
</dbReference>
<dbReference type="Pfam" id="PF09324">
    <property type="entry name" value="Sec7-like_HDS"/>
    <property type="match status" value="1"/>
</dbReference>